<dbReference type="InterPro" id="IPR006043">
    <property type="entry name" value="NCS2"/>
</dbReference>
<feature type="transmembrane region" description="Helical" evidence="8">
    <location>
        <begin position="389"/>
        <end position="409"/>
    </location>
</feature>
<evidence type="ECO:0000256" key="8">
    <source>
        <dbReference type="SAM" id="Phobius"/>
    </source>
</evidence>
<keyword evidence="7 8" id="KW-0472">Membrane</keyword>
<evidence type="ECO:0000256" key="6">
    <source>
        <dbReference type="ARBA" id="ARBA00022989"/>
    </source>
</evidence>
<feature type="transmembrane region" description="Helical" evidence="8">
    <location>
        <begin position="141"/>
        <end position="163"/>
    </location>
</feature>
<evidence type="ECO:0000256" key="5">
    <source>
        <dbReference type="ARBA" id="ARBA00022692"/>
    </source>
</evidence>
<feature type="transmembrane region" description="Helical" evidence="8">
    <location>
        <begin position="89"/>
        <end position="106"/>
    </location>
</feature>
<dbReference type="InterPro" id="IPR006042">
    <property type="entry name" value="Xan_ur_permease"/>
</dbReference>
<evidence type="ECO:0000313" key="10">
    <source>
        <dbReference type="Proteomes" id="UP000276295"/>
    </source>
</evidence>
<dbReference type="Proteomes" id="UP000276295">
    <property type="component" value="Unassembled WGS sequence"/>
</dbReference>
<dbReference type="AlphaFoldDB" id="A0A3A5K1P9"/>
<dbReference type="Pfam" id="PF00860">
    <property type="entry name" value="Xan_ur_permease"/>
    <property type="match status" value="1"/>
</dbReference>
<gene>
    <name evidence="9" type="ORF">D6029_03115</name>
</gene>
<comment type="caution">
    <text evidence="9">The sequence shown here is derived from an EMBL/GenBank/DDBJ whole genome shotgun (WGS) entry which is preliminary data.</text>
</comment>
<dbReference type="OrthoDB" id="9805749at2"/>
<feature type="transmembrane region" description="Helical" evidence="8">
    <location>
        <begin position="421"/>
        <end position="441"/>
    </location>
</feature>
<dbReference type="PROSITE" id="PS01116">
    <property type="entry name" value="XANTH_URACIL_PERMASE"/>
    <property type="match status" value="1"/>
</dbReference>
<evidence type="ECO:0000256" key="4">
    <source>
        <dbReference type="ARBA" id="ARBA00022475"/>
    </source>
</evidence>
<keyword evidence="5 8" id="KW-0812">Transmembrane</keyword>
<evidence type="ECO:0000256" key="2">
    <source>
        <dbReference type="ARBA" id="ARBA00008821"/>
    </source>
</evidence>
<keyword evidence="6 8" id="KW-1133">Transmembrane helix</keyword>
<proteinExistence type="inferred from homology"/>
<dbReference type="GO" id="GO:0042907">
    <property type="term" value="F:xanthine transmembrane transporter activity"/>
    <property type="evidence" value="ECO:0007669"/>
    <property type="project" value="TreeGrafter"/>
</dbReference>
<keyword evidence="4" id="KW-1003">Cell membrane</keyword>
<evidence type="ECO:0000256" key="3">
    <source>
        <dbReference type="ARBA" id="ARBA00022448"/>
    </source>
</evidence>
<feature type="transmembrane region" description="Helical" evidence="8">
    <location>
        <begin position="251"/>
        <end position="274"/>
    </location>
</feature>
<dbReference type="NCBIfam" id="NF037981">
    <property type="entry name" value="NCS2_1"/>
    <property type="match status" value="1"/>
</dbReference>
<evidence type="ECO:0000313" key="9">
    <source>
        <dbReference type="EMBL" id="RJT26792.1"/>
    </source>
</evidence>
<sequence>MENSATDISPDTSSNEVDKMLPPGKLLILGLQHVLVMYAGAVAVPLMIGDRLGLSKEVVSLLISCDLFCCGVVTLIQCLGIGKFIGIRLPVIMSVTFAAVTPMIAIGSNPEIGLTGIFGATMVAGLITTLLAPLVSRLMPLFPPLVTGIVITSIGLSIIQVGIDWAAGGAGNPRYGDPIYICIASAVLLFILLITRYARGFFSNIAVLLGIAFGFLLAYMMNEVSLSGLGEAKWFAVVTPMALGTPTFDPVAILTLTAVLIIVFIESMGMFLALGDIVGVKLTQQDIVRGLRVDGIGTFIGGLFNSFPHTSFSQNVGLVSVTRVHSRWVCVAAGGILIVFGMVPKMAVLVASIPQFVLGGAGLVMFGMVLATGIRILARANYTTNRYNLYIVAISLGMGMTPTLSHGFFSQFPAMLQPLLHSGIMLATASSVILNLFFNGYNAVDKTPEKKTV</sequence>
<comment type="similarity">
    <text evidence="2">Belongs to the nucleobase:cation symporter-2 (NCS2) (TC 2.A.40) family.</text>
</comment>
<feature type="transmembrane region" description="Helical" evidence="8">
    <location>
        <begin position="201"/>
        <end position="221"/>
    </location>
</feature>
<dbReference type="GO" id="GO:0005886">
    <property type="term" value="C:plasma membrane"/>
    <property type="evidence" value="ECO:0007669"/>
    <property type="project" value="UniProtKB-SubCell"/>
</dbReference>
<feature type="transmembrane region" description="Helical" evidence="8">
    <location>
        <begin position="356"/>
        <end position="377"/>
    </location>
</feature>
<evidence type="ECO:0000256" key="1">
    <source>
        <dbReference type="ARBA" id="ARBA00004651"/>
    </source>
</evidence>
<dbReference type="NCBIfam" id="TIGR00801">
    <property type="entry name" value="ncs2"/>
    <property type="match status" value="1"/>
</dbReference>
<feature type="transmembrane region" description="Helical" evidence="8">
    <location>
        <begin position="328"/>
        <end position="350"/>
    </location>
</feature>
<evidence type="ECO:0000256" key="7">
    <source>
        <dbReference type="ARBA" id="ARBA00023136"/>
    </source>
</evidence>
<dbReference type="EMBL" id="QZWH01000006">
    <property type="protein sequence ID" value="RJT26792.1"/>
    <property type="molecule type" value="Genomic_DNA"/>
</dbReference>
<feature type="transmembrane region" description="Helical" evidence="8">
    <location>
        <begin position="175"/>
        <end position="194"/>
    </location>
</feature>
<dbReference type="PANTHER" id="PTHR42810">
    <property type="entry name" value="PURINE PERMEASE C1399.01C-RELATED"/>
    <property type="match status" value="1"/>
</dbReference>
<keyword evidence="3" id="KW-0813">Transport</keyword>
<keyword evidence="10" id="KW-1185">Reference proteome</keyword>
<comment type="subcellular location">
    <subcellularLocation>
        <location evidence="1">Cell membrane</location>
        <topology evidence="1">Multi-pass membrane protein</topology>
    </subcellularLocation>
</comment>
<reference evidence="9 10" key="1">
    <citation type="submission" date="2018-09" db="EMBL/GenBank/DDBJ databases">
        <title>Draft genome sequence of Buttiauxella izardii CCUG 35510T.</title>
        <authorList>
            <person name="Salva-Serra F."/>
            <person name="Marathe N."/>
            <person name="Moore E."/>
            <person name="Stadler-Svensson L."/>
            <person name="Engstrom-Jakobsson H."/>
        </authorList>
    </citation>
    <scope>NUCLEOTIDE SEQUENCE [LARGE SCALE GENOMIC DNA]</scope>
    <source>
        <strain evidence="9 10">CCUG 35510</strain>
    </source>
</reference>
<dbReference type="PANTHER" id="PTHR42810:SF4">
    <property type="entry name" value="URIC ACID TRANSPORTER UACT"/>
    <property type="match status" value="1"/>
</dbReference>
<feature type="transmembrane region" description="Helical" evidence="8">
    <location>
        <begin position="112"/>
        <end position="134"/>
    </location>
</feature>
<name>A0A3A5K1P9_9ENTR</name>
<dbReference type="NCBIfam" id="TIGR03173">
    <property type="entry name" value="pbuX"/>
    <property type="match status" value="1"/>
</dbReference>
<accession>A0A3A5K1P9</accession>
<feature type="transmembrane region" description="Helical" evidence="8">
    <location>
        <begin position="60"/>
        <end position="82"/>
    </location>
</feature>
<dbReference type="InterPro" id="IPR017588">
    <property type="entry name" value="UacT-like"/>
</dbReference>
<protein>
    <submittedName>
        <fullName evidence="9">Purine permease</fullName>
    </submittedName>
</protein>
<organism evidence="9 10">
    <name type="scientific">Buttiauxella izardii</name>
    <dbReference type="NCBI Taxonomy" id="82991"/>
    <lineage>
        <taxon>Bacteria</taxon>
        <taxon>Pseudomonadati</taxon>
        <taxon>Pseudomonadota</taxon>
        <taxon>Gammaproteobacteria</taxon>
        <taxon>Enterobacterales</taxon>
        <taxon>Enterobacteriaceae</taxon>
        <taxon>Buttiauxella</taxon>
    </lineage>
</organism>
<feature type="transmembrane region" description="Helical" evidence="8">
    <location>
        <begin position="26"/>
        <end position="48"/>
    </location>
</feature>